<keyword evidence="4" id="KW-1003">Cell membrane</keyword>
<dbReference type="Pfam" id="PF05231">
    <property type="entry name" value="MASE1"/>
    <property type="match status" value="1"/>
</dbReference>
<keyword evidence="5 11" id="KW-0597">Phosphoprotein</keyword>
<evidence type="ECO:0000256" key="9">
    <source>
        <dbReference type="ARBA" id="ARBA00022989"/>
    </source>
</evidence>
<feature type="region of interest" description="Disordered" evidence="12">
    <location>
        <begin position="1"/>
        <end position="32"/>
    </location>
</feature>
<dbReference type="SMART" id="SM00448">
    <property type="entry name" value="REC"/>
    <property type="match status" value="1"/>
</dbReference>
<evidence type="ECO:0000256" key="4">
    <source>
        <dbReference type="ARBA" id="ARBA00022475"/>
    </source>
</evidence>
<evidence type="ECO:0000256" key="12">
    <source>
        <dbReference type="SAM" id="MobiDB-lite"/>
    </source>
</evidence>
<dbReference type="SUPFAM" id="SSF55874">
    <property type="entry name" value="ATPase domain of HSP90 chaperone/DNA topoisomerase II/histidine kinase"/>
    <property type="match status" value="1"/>
</dbReference>
<feature type="region of interest" description="Disordered" evidence="12">
    <location>
        <begin position="723"/>
        <end position="755"/>
    </location>
</feature>
<dbReference type="PRINTS" id="PR00344">
    <property type="entry name" value="BCTRLSENSOR"/>
</dbReference>
<feature type="region of interest" description="Disordered" evidence="12">
    <location>
        <begin position="514"/>
        <end position="543"/>
    </location>
</feature>
<dbReference type="Pfam" id="PF02518">
    <property type="entry name" value="HATPase_c"/>
    <property type="match status" value="1"/>
</dbReference>
<dbReference type="InterPro" id="IPR007895">
    <property type="entry name" value="MASE1"/>
</dbReference>
<dbReference type="GO" id="GO:0005886">
    <property type="term" value="C:plasma membrane"/>
    <property type="evidence" value="ECO:0007669"/>
    <property type="project" value="UniProtKB-SubCell"/>
</dbReference>
<dbReference type="PANTHER" id="PTHR43047:SF72">
    <property type="entry name" value="OSMOSENSING HISTIDINE PROTEIN KINASE SLN1"/>
    <property type="match status" value="1"/>
</dbReference>
<dbReference type="InterPro" id="IPR036890">
    <property type="entry name" value="HATPase_C_sf"/>
</dbReference>
<dbReference type="SUPFAM" id="SSF47384">
    <property type="entry name" value="Homodimeric domain of signal transducing histidine kinase"/>
    <property type="match status" value="1"/>
</dbReference>
<evidence type="ECO:0000256" key="2">
    <source>
        <dbReference type="ARBA" id="ARBA00004651"/>
    </source>
</evidence>
<evidence type="ECO:0000259" key="15">
    <source>
        <dbReference type="PROSITE" id="PS50110"/>
    </source>
</evidence>
<feature type="transmembrane region" description="Helical" evidence="13">
    <location>
        <begin position="110"/>
        <end position="131"/>
    </location>
</feature>
<feature type="domain" description="Histidine kinase" evidence="14">
    <location>
        <begin position="591"/>
        <end position="838"/>
    </location>
</feature>
<dbReference type="InterPro" id="IPR001789">
    <property type="entry name" value="Sig_transdc_resp-reg_receiver"/>
</dbReference>
<keyword evidence="17" id="KW-1185">Reference proteome</keyword>
<dbReference type="SMART" id="SM00388">
    <property type="entry name" value="HisKA"/>
    <property type="match status" value="1"/>
</dbReference>
<dbReference type="GO" id="GO:0000155">
    <property type="term" value="F:phosphorelay sensor kinase activity"/>
    <property type="evidence" value="ECO:0007669"/>
    <property type="project" value="InterPro"/>
</dbReference>
<keyword evidence="8 16" id="KW-0418">Kinase</keyword>
<feature type="compositionally biased region" description="Polar residues" evidence="12">
    <location>
        <begin position="527"/>
        <end position="543"/>
    </location>
</feature>
<feature type="modified residue" description="4-aspartylphosphate" evidence="11">
    <location>
        <position position="1091"/>
    </location>
</feature>
<feature type="domain" description="Response regulatory" evidence="15">
    <location>
        <begin position="1027"/>
        <end position="1159"/>
    </location>
</feature>
<feature type="transmembrane region" description="Helical" evidence="13">
    <location>
        <begin position="299"/>
        <end position="319"/>
    </location>
</feature>
<keyword evidence="7 13" id="KW-0812">Transmembrane</keyword>
<evidence type="ECO:0000256" key="7">
    <source>
        <dbReference type="ARBA" id="ARBA00022692"/>
    </source>
</evidence>
<dbReference type="AlphaFoldDB" id="A0AAD5SMJ3"/>
<dbReference type="PROSITE" id="PS50110">
    <property type="entry name" value="RESPONSE_REGULATORY"/>
    <property type="match status" value="1"/>
</dbReference>
<feature type="transmembrane region" description="Helical" evidence="13">
    <location>
        <begin position="160"/>
        <end position="178"/>
    </location>
</feature>
<evidence type="ECO:0000256" key="3">
    <source>
        <dbReference type="ARBA" id="ARBA00012438"/>
    </source>
</evidence>
<evidence type="ECO:0000256" key="13">
    <source>
        <dbReference type="SAM" id="Phobius"/>
    </source>
</evidence>
<evidence type="ECO:0000313" key="16">
    <source>
        <dbReference type="EMBL" id="KAJ3056976.1"/>
    </source>
</evidence>
<dbReference type="PANTHER" id="PTHR43047">
    <property type="entry name" value="TWO-COMPONENT HISTIDINE PROTEIN KINASE"/>
    <property type="match status" value="1"/>
</dbReference>
<comment type="caution">
    <text evidence="16">The sequence shown here is derived from an EMBL/GenBank/DDBJ whole genome shotgun (WGS) entry which is preliminary data.</text>
</comment>
<dbReference type="InterPro" id="IPR011006">
    <property type="entry name" value="CheY-like_superfamily"/>
</dbReference>
<evidence type="ECO:0000256" key="5">
    <source>
        <dbReference type="ARBA" id="ARBA00022553"/>
    </source>
</evidence>
<dbReference type="InterPro" id="IPR003661">
    <property type="entry name" value="HisK_dim/P_dom"/>
</dbReference>
<dbReference type="CDD" id="cd00082">
    <property type="entry name" value="HisKA"/>
    <property type="match status" value="1"/>
</dbReference>
<dbReference type="InterPro" id="IPR004358">
    <property type="entry name" value="Sig_transdc_His_kin-like_C"/>
</dbReference>
<proteinExistence type="predicted"/>
<evidence type="ECO:0000256" key="11">
    <source>
        <dbReference type="PROSITE-ProRule" id="PRU00169"/>
    </source>
</evidence>
<evidence type="ECO:0000256" key="8">
    <source>
        <dbReference type="ARBA" id="ARBA00022777"/>
    </source>
</evidence>
<feature type="transmembrane region" description="Helical" evidence="13">
    <location>
        <begin position="385"/>
        <end position="403"/>
    </location>
</feature>
<dbReference type="EC" id="2.7.13.3" evidence="3"/>
<evidence type="ECO:0000256" key="6">
    <source>
        <dbReference type="ARBA" id="ARBA00022679"/>
    </source>
</evidence>
<feature type="transmembrane region" description="Helical" evidence="13">
    <location>
        <begin position="184"/>
        <end position="203"/>
    </location>
</feature>
<sequence length="1162" mass="125851">MRVHGSGTLLDLESQRHIDDPTGGSQPNIKYAGSDGKMEYGSNVGPSEDHVDATTSPLKSFDGIPLKGVGVQFEETPASCPMKLHRMPFLVLIGVSEPDPSTPKMRWTIALAWTFFWSVLYFVLAIGSLVFTVEDYSSFWPPNGVYVGALLVSPPRLRRLIFLGMIISIYLVNVYGKWVEHIRWGFVVVNTIESWIVTIAILATVQTICGEGTKLELRRKSHLFAFAVGMLTCLVTATIGAGFTIWMIRKRSFDSAYIKWVGRNFVGITLSATLVVSLRDATCTKIIAFIRTTPPFHHLRIFILVCLLVLCPTLSTLYLEGSALSAITGLYLCYPLVLYTSSLLGVFGASGSTFLVALASATATLIKSKRPQDPNEHALTAGEQFIWIQLFMSVLIFTALAFVCIISDRDRAHAEVEETVRRRTEELRRALGKLGEERERAEGASRDKAIFLSFLCHELRNPLHAISNMSEFLLEDLRVLESGVGCHGGDGRGSLTVLEGGKVDGVVAESDCTCNADRDTSRSSSSPRNQQKPQIQSTSELTYDNTKSKTLTSLSSVDAAAATSLEGPISPHTAISQAHAIGVSSTYMLALVNDVLDMGRFEAGRVTLENLPIDLHLLLRTHFDLAREMVRKHQVKFFGEIDVTGAGRIGGVEGADGVAVGVPRWVVMDPVRVQQVLNNLVGNAYKFTPEGGSVGVRVKVVRKWWGGAGDGGIGEERRLSTVSGGLSLGRPQQEDRRRSGVQQQGFAAAGGGTGEENGEWVELELAVSDSGIGMDPSVVSQLFRPYAQAAVSTMREYGGSGLGLAITDKIVKLMGGTIHVDTKVGQGSVFTVRLPLRVVDAPEREVVVARGGIGTRKGGQGRDSEWRKDDGEVGKAVNGLVFEGGVVAEALVELGGVLDGHGKGDPLELNGVTFGSDESRRGSKFLVNGTAGPGVDGLTNAIANGFELRTLEMPLIHAHITPPITPFPPTPDEPPCIDNPLYSHAITPIPTFHSQHAESIPPQIATPQPIRSPQQPQASPVRQPIKAILIVDDSTINRSILVRMLQRILPKEMYRIDQAVDGQQAVDMVYGDLEKGVGVGGGTSYRIIFMDIVMPNMDGYDATKKIRSFGIKVPIVITTANQVAGNEEAQRKLEEVGADEAVGKPFLVDRLREVLRRYIGEG</sequence>
<dbReference type="SMART" id="SM00387">
    <property type="entry name" value="HATPase_c"/>
    <property type="match status" value="1"/>
</dbReference>
<dbReference type="Gene3D" id="3.40.50.2300">
    <property type="match status" value="1"/>
</dbReference>
<accession>A0AAD5SMJ3</accession>
<protein>
    <recommendedName>
        <fullName evidence="3">histidine kinase</fullName>
        <ecNumber evidence="3">2.7.13.3</ecNumber>
    </recommendedName>
</protein>
<dbReference type="Gene3D" id="1.10.287.130">
    <property type="match status" value="1"/>
</dbReference>
<dbReference type="EMBL" id="JADGJD010000014">
    <property type="protein sequence ID" value="KAJ3056976.1"/>
    <property type="molecule type" value="Genomic_DNA"/>
</dbReference>
<feature type="transmembrane region" description="Helical" evidence="13">
    <location>
        <begin position="339"/>
        <end position="365"/>
    </location>
</feature>
<evidence type="ECO:0000256" key="10">
    <source>
        <dbReference type="ARBA" id="ARBA00023136"/>
    </source>
</evidence>
<name>A0AAD5SMJ3_9FUNG</name>
<dbReference type="Pfam" id="PF00072">
    <property type="entry name" value="Response_reg"/>
    <property type="match status" value="1"/>
</dbReference>
<dbReference type="InterPro" id="IPR036097">
    <property type="entry name" value="HisK_dim/P_sf"/>
</dbReference>
<dbReference type="CDD" id="cd17546">
    <property type="entry name" value="REC_hyHK_CKI1_RcsC-like"/>
    <property type="match status" value="1"/>
</dbReference>
<dbReference type="SUPFAM" id="SSF52172">
    <property type="entry name" value="CheY-like"/>
    <property type="match status" value="1"/>
</dbReference>
<dbReference type="GO" id="GO:0009927">
    <property type="term" value="F:histidine phosphotransfer kinase activity"/>
    <property type="evidence" value="ECO:0007669"/>
    <property type="project" value="TreeGrafter"/>
</dbReference>
<keyword evidence="10 13" id="KW-0472">Membrane</keyword>
<evidence type="ECO:0000259" key="14">
    <source>
        <dbReference type="PROSITE" id="PS50109"/>
    </source>
</evidence>
<keyword evidence="9 13" id="KW-1133">Transmembrane helix</keyword>
<keyword evidence="6" id="KW-0808">Transferase</keyword>
<evidence type="ECO:0000256" key="1">
    <source>
        <dbReference type="ARBA" id="ARBA00000085"/>
    </source>
</evidence>
<dbReference type="Gene3D" id="3.30.565.10">
    <property type="entry name" value="Histidine kinase-like ATPase, C-terminal domain"/>
    <property type="match status" value="1"/>
</dbReference>
<gene>
    <name evidence="16" type="primary">NIK1</name>
    <name evidence="16" type="ORF">HK097_001919</name>
</gene>
<comment type="catalytic activity">
    <reaction evidence="1">
        <text>ATP + protein L-histidine = ADP + protein N-phospho-L-histidine.</text>
        <dbReference type="EC" id="2.7.13.3"/>
    </reaction>
</comment>
<dbReference type="InterPro" id="IPR005467">
    <property type="entry name" value="His_kinase_dom"/>
</dbReference>
<comment type="subcellular location">
    <subcellularLocation>
        <location evidence="2">Cell membrane</location>
        <topology evidence="2">Multi-pass membrane protein</topology>
    </subcellularLocation>
</comment>
<dbReference type="Proteomes" id="UP001212841">
    <property type="component" value="Unassembled WGS sequence"/>
</dbReference>
<dbReference type="InterPro" id="IPR003594">
    <property type="entry name" value="HATPase_dom"/>
</dbReference>
<reference evidence="16" key="1">
    <citation type="submission" date="2020-05" db="EMBL/GenBank/DDBJ databases">
        <title>Phylogenomic resolution of chytrid fungi.</title>
        <authorList>
            <person name="Stajich J.E."/>
            <person name="Amses K."/>
            <person name="Simmons R."/>
            <person name="Seto K."/>
            <person name="Myers J."/>
            <person name="Bonds A."/>
            <person name="Quandt C.A."/>
            <person name="Barry K."/>
            <person name="Liu P."/>
            <person name="Grigoriev I."/>
            <person name="Longcore J.E."/>
            <person name="James T.Y."/>
        </authorList>
    </citation>
    <scope>NUCLEOTIDE SEQUENCE</scope>
    <source>
        <strain evidence="16">JEL0318</strain>
    </source>
</reference>
<feature type="transmembrane region" description="Helical" evidence="13">
    <location>
        <begin position="223"/>
        <end position="248"/>
    </location>
</feature>
<dbReference type="PROSITE" id="PS50109">
    <property type="entry name" value="HIS_KIN"/>
    <property type="match status" value="1"/>
</dbReference>
<evidence type="ECO:0000313" key="17">
    <source>
        <dbReference type="Proteomes" id="UP001212841"/>
    </source>
</evidence>
<organism evidence="16 17">
    <name type="scientific">Rhizophlyctis rosea</name>
    <dbReference type="NCBI Taxonomy" id="64517"/>
    <lineage>
        <taxon>Eukaryota</taxon>
        <taxon>Fungi</taxon>
        <taxon>Fungi incertae sedis</taxon>
        <taxon>Chytridiomycota</taxon>
        <taxon>Chytridiomycota incertae sedis</taxon>
        <taxon>Chytridiomycetes</taxon>
        <taxon>Rhizophlyctidales</taxon>
        <taxon>Rhizophlyctidaceae</taxon>
        <taxon>Rhizophlyctis</taxon>
    </lineage>
</organism>